<dbReference type="InterPro" id="IPR047650">
    <property type="entry name" value="Transpos_IS110"/>
</dbReference>
<dbReference type="GO" id="GO:0006313">
    <property type="term" value="P:DNA transposition"/>
    <property type="evidence" value="ECO:0007669"/>
    <property type="project" value="InterPro"/>
</dbReference>
<dbReference type="AlphaFoldDB" id="A0A1V4SH85"/>
<proteinExistence type="predicted"/>
<organism evidence="4 5">
    <name type="scientific">Ruminiclostridium hungatei</name>
    <name type="common">Clostridium hungatei</name>
    <dbReference type="NCBI Taxonomy" id="48256"/>
    <lineage>
        <taxon>Bacteria</taxon>
        <taxon>Bacillati</taxon>
        <taxon>Bacillota</taxon>
        <taxon>Clostridia</taxon>
        <taxon>Eubacteriales</taxon>
        <taxon>Oscillospiraceae</taxon>
        <taxon>Ruminiclostridium</taxon>
    </lineage>
</organism>
<feature type="domain" description="Transposase IS110-like N-terminal" evidence="2">
    <location>
        <begin position="21"/>
        <end position="177"/>
    </location>
</feature>
<keyword evidence="5" id="KW-1185">Reference proteome</keyword>
<dbReference type="STRING" id="48256.CLHUN_31800"/>
<gene>
    <name evidence="4" type="ORF">CLHUN_31800</name>
</gene>
<evidence type="ECO:0000259" key="2">
    <source>
        <dbReference type="Pfam" id="PF01548"/>
    </source>
</evidence>
<dbReference type="InterPro" id="IPR002525">
    <property type="entry name" value="Transp_IS110-like_N"/>
</dbReference>
<dbReference type="GO" id="GO:0004803">
    <property type="term" value="F:transposase activity"/>
    <property type="evidence" value="ECO:0007669"/>
    <property type="project" value="InterPro"/>
</dbReference>
<dbReference type="GO" id="GO:0003677">
    <property type="term" value="F:DNA binding"/>
    <property type="evidence" value="ECO:0007669"/>
    <property type="project" value="InterPro"/>
</dbReference>
<dbReference type="Pfam" id="PF02371">
    <property type="entry name" value="Transposase_20"/>
    <property type="match status" value="1"/>
</dbReference>
<dbReference type="PANTHER" id="PTHR33055:SF13">
    <property type="entry name" value="TRANSPOSASE"/>
    <property type="match status" value="1"/>
</dbReference>
<sequence>METKQRNGGDSIYQKRKMAFIGIDMHKDTHTAVVMDCWTNKLGEITFANRPSAYDKFMVDVKSLYGDLQPIFGLEDTRGFGRNFASYLLGHKYTVKHVNPAYTDAMRSSAPMSRKDDSYDAFCVARILRDMLDTLPDEQHDDLSWTIRQLVKRRDSLVKGIIVAKNQLNAQLTYVYPSYKQYFCDVDTKTAMYFWEKYPHPKHLKGVQPEELLEELRQVHRGMTVKKVQEIISLSERNSPEEKDYQDERDLVIKSLVRELKFRKQENEDIDRELERLIQLTGYKLHTMPGINLITAAGIISEIGNIERFPNSDKLARFSGVAPVNFSSAGKGKDQRSRQGNRVLNAIFHFLAIQLVQVNPNGKARHPVFREYFESKLKEGKTKPQALVCITRRAVRIIYGMMRTKTEYKPFEKLVD</sequence>
<dbReference type="Proteomes" id="UP000191554">
    <property type="component" value="Unassembled WGS sequence"/>
</dbReference>
<dbReference type="InterPro" id="IPR003346">
    <property type="entry name" value="Transposase_20"/>
</dbReference>
<evidence type="ECO:0000313" key="4">
    <source>
        <dbReference type="EMBL" id="OPX42856.1"/>
    </source>
</evidence>
<dbReference type="Pfam" id="PF01548">
    <property type="entry name" value="DEDD_Tnp_IS110"/>
    <property type="match status" value="1"/>
</dbReference>
<dbReference type="RefSeq" id="WP_080065618.1">
    <property type="nucleotide sequence ID" value="NZ_MZGX01000023.1"/>
</dbReference>
<name>A0A1V4SH85_RUMHU</name>
<accession>A0A1V4SH85</accession>
<comment type="caution">
    <text evidence="4">The sequence shown here is derived from an EMBL/GenBank/DDBJ whole genome shotgun (WGS) entry which is preliminary data.</text>
</comment>
<feature type="coiled-coil region" evidence="1">
    <location>
        <begin position="253"/>
        <end position="280"/>
    </location>
</feature>
<reference evidence="4 5" key="1">
    <citation type="submission" date="2017-03" db="EMBL/GenBank/DDBJ databases">
        <title>Genome sequence of Clostridium hungatei DSM 14427.</title>
        <authorList>
            <person name="Poehlein A."/>
            <person name="Daniel R."/>
        </authorList>
    </citation>
    <scope>NUCLEOTIDE SEQUENCE [LARGE SCALE GENOMIC DNA]</scope>
    <source>
        <strain evidence="4 5">DSM 14427</strain>
    </source>
</reference>
<feature type="domain" description="Transposase IS116/IS110/IS902 C-terminal" evidence="3">
    <location>
        <begin position="284"/>
        <end position="366"/>
    </location>
</feature>
<protein>
    <submittedName>
        <fullName evidence="4">Transposase IS116/IS110/IS902 family protein</fullName>
    </submittedName>
</protein>
<keyword evidence="1" id="KW-0175">Coiled coil</keyword>
<evidence type="ECO:0000313" key="5">
    <source>
        <dbReference type="Proteomes" id="UP000191554"/>
    </source>
</evidence>
<evidence type="ECO:0000259" key="3">
    <source>
        <dbReference type="Pfam" id="PF02371"/>
    </source>
</evidence>
<dbReference type="EMBL" id="MZGX01000023">
    <property type="protein sequence ID" value="OPX42856.1"/>
    <property type="molecule type" value="Genomic_DNA"/>
</dbReference>
<dbReference type="PANTHER" id="PTHR33055">
    <property type="entry name" value="TRANSPOSASE FOR INSERTION SEQUENCE ELEMENT IS1111A"/>
    <property type="match status" value="1"/>
</dbReference>
<dbReference type="NCBIfam" id="NF033542">
    <property type="entry name" value="transpos_IS110"/>
    <property type="match status" value="1"/>
</dbReference>
<evidence type="ECO:0000256" key="1">
    <source>
        <dbReference type="SAM" id="Coils"/>
    </source>
</evidence>